<dbReference type="InterPro" id="IPR001501">
    <property type="entry name" value="Ni-dep_hyd_lsu"/>
</dbReference>
<proteinExistence type="inferred from homology"/>
<dbReference type="PROSITE" id="PS00507">
    <property type="entry name" value="NI_HGENASE_L_1"/>
    <property type="match status" value="1"/>
</dbReference>
<feature type="binding site" evidence="13">
    <location>
        <position position="507"/>
    </location>
    <ligand>
        <name>Mg(2+)</name>
        <dbReference type="ChEBI" id="CHEBI:18420"/>
    </ligand>
</feature>
<gene>
    <name evidence="15" type="ORF">F8A88_07345</name>
</gene>
<evidence type="ECO:0000256" key="3">
    <source>
        <dbReference type="ARBA" id="ARBA00009292"/>
    </source>
</evidence>
<comment type="subcellular location">
    <subcellularLocation>
        <location evidence="2">Periplasm</location>
    </subcellularLocation>
</comment>
<evidence type="ECO:0000256" key="9">
    <source>
        <dbReference type="ARBA" id="ARBA00023002"/>
    </source>
</evidence>
<keyword evidence="6 13" id="KW-0533">Nickel</keyword>
<name>A0A6N6N379_9BACT</name>
<feature type="binding site" evidence="13">
    <location>
        <position position="562"/>
    </location>
    <ligand>
        <name>Mg(2+)</name>
        <dbReference type="ChEBI" id="CHEBI:18420"/>
    </ligand>
</feature>
<evidence type="ECO:0000256" key="10">
    <source>
        <dbReference type="ARBA" id="ARBA00029307"/>
    </source>
</evidence>
<comment type="catalytic activity">
    <reaction evidence="10">
        <text>2 Fe(III)-[cytochrome c3] + H2 = 2 Fe(II)-[cytochrome c3] + 2 H(+)</text>
        <dbReference type="Rhea" id="RHEA:20625"/>
        <dbReference type="Rhea" id="RHEA-COMP:11576"/>
        <dbReference type="Rhea" id="RHEA-COMP:11577"/>
        <dbReference type="ChEBI" id="CHEBI:15378"/>
        <dbReference type="ChEBI" id="CHEBI:18276"/>
        <dbReference type="ChEBI" id="CHEBI:29033"/>
        <dbReference type="ChEBI" id="CHEBI:29034"/>
        <dbReference type="EC" id="1.12.2.1"/>
    </reaction>
</comment>
<dbReference type="EC" id="1.12.2.1" evidence="5"/>
<comment type="subunit">
    <text evidence="4">Heterodimer of a large and a small subunit.</text>
</comment>
<feature type="binding site" evidence="13">
    <location>
        <position position="59"/>
    </location>
    <ligand>
        <name>Mg(2+)</name>
        <dbReference type="ChEBI" id="CHEBI:18420"/>
    </ligand>
</feature>
<keyword evidence="13" id="KW-0460">Magnesium</keyword>
<evidence type="ECO:0000256" key="4">
    <source>
        <dbReference type="ARBA" id="ARBA00011771"/>
    </source>
</evidence>
<dbReference type="InterPro" id="IPR029014">
    <property type="entry name" value="NiFe-Hase_large"/>
</dbReference>
<evidence type="ECO:0000256" key="8">
    <source>
        <dbReference type="ARBA" id="ARBA00022764"/>
    </source>
</evidence>
<comment type="similarity">
    <text evidence="3 14">Belongs to the [NiFe]/[NiFeSe] hydrogenase large subunit family.</text>
</comment>
<sequence>MAGCTPKAAPAWTWAEGKGERVVVDPVTRIEGHLRVEAIVEDGKIIDVKSSSQLFRGLEIILKGRDPRDAQHFTQRSCGVCTYVHALASTRAVDNAVGVDKVLPHNATIIRNLVMAAQFMHDHIVHFYHLHALDWVNVANALNADVSKAAELAKAVAGTVRTPKTFSSKEDLQKTKDTVQGIVDSGRLGIFTNAYFLKPGGHDAYKLPAEVDLIATCHYLKALHLQVKAARMMAVYGAKNPHTQFTVMGGVTCYEGLTDKYINDFLGLYEEVKDFILDYYIPDLIAVAGFYKDWAAIGGTTNFLSFGEFPAQGGEADLNSRYIKPGVIYDRKIGNVKAFDPEKIEEHVKHSWYKPGDPKHPYKGVTEPQYTSLDDNERYSWMKAPRYDGRSIEVGPLAHCLVNFGLGQPEFVKYVNFVLDKLEVGPDALFSTLGRTGARGIECLIIALKTAEWVEDLKENVAKGKVDICKDWDMPESAMGVGFVNAPRGALSHWLDIKGGKIDNFQLVVPSTWNLGPRCDNDLASPVEEALMDNTPIFDPERPVEILRTVHSYDPCIACGVHVIDNKTGNVQKFKIL</sequence>
<dbReference type="PANTHER" id="PTHR42958:SF2">
    <property type="entry name" value="UPTAKE HYDROGENASE LARGE SUBUNIT"/>
    <property type="match status" value="1"/>
</dbReference>
<dbReference type="EMBL" id="WAIE01000002">
    <property type="protein sequence ID" value="KAB1442263.1"/>
    <property type="molecule type" value="Genomic_DNA"/>
</dbReference>
<dbReference type="GO" id="GO:0008901">
    <property type="term" value="F:ferredoxin hydrogenase activity"/>
    <property type="evidence" value="ECO:0007669"/>
    <property type="project" value="InterPro"/>
</dbReference>
<dbReference type="FunFam" id="1.10.645.10:FF:000002">
    <property type="entry name" value="Hydrogenase 2 large subunit"/>
    <property type="match status" value="1"/>
</dbReference>
<feature type="binding site" evidence="13">
    <location>
        <position position="78"/>
    </location>
    <ligand>
        <name>Ni(2+)</name>
        <dbReference type="ChEBI" id="CHEBI:49786"/>
    </ligand>
</feature>
<feature type="binding site" evidence="13">
    <location>
        <position position="556"/>
    </location>
    <ligand>
        <name>Ni(2+)</name>
        <dbReference type="ChEBI" id="CHEBI:49786"/>
    </ligand>
</feature>
<dbReference type="RefSeq" id="WP_151150484.1">
    <property type="nucleotide sequence ID" value="NZ_WAIE01000002.1"/>
</dbReference>
<dbReference type="OrthoDB" id="9761717at2"/>
<evidence type="ECO:0000256" key="11">
    <source>
        <dbReference type="ARBA" id="ARBA00074020"/>
    </source>
</evidence>
<dbReference type="AlphaFoldDB" id="A0A6N6N379"/>
<organism evidence="15 16">
    <name type="scientific">Pseudodesulfovibrio senegalensis</name>
    <dbReference type="NCBI Taxonomy" id="1721087"/>
    <lineage>
        <taxon>Bacteria</taxon>
        <taxon>Pseudomonadati</taxon>
        <taxon>Thermodesulfobacteriota</taxon>
        <taxon>Desulfovibrionia</taxon>
        <taxon>Desulfovibrionales</taxon>
        <taxon>Desulfovibrionaceae</taxon>
    </lineage>
</organism>
<dbReference type="PANTHER" id="PTHR42958">
    <property type="entry name" value="HYDROGENASE-2 LARGE CHAIN"/>
    <property type="match status" value="1"/>
</dbReference>
<dbReference type="InterPro" id="IPR050867">
    <property type="entry name" value="NiFe/NiFeSe_hydrgnase_LSU"/>
</dbReference>
<evidence type="ECO:0000256" key="13">
    <source>
        <dbReference type="PIRSR" id="PIRSR601501-1"/>
    </source>
</evidence>
<accession>A0A6N6N379</accession>
<keyword evidence="8" id="KW-0574">Periplasm</keyword>
<dbReference type="PROSITE" id="PS00508">
    <property type="entry name" value="NI_HGENASE_L_2"/>
    <property type="match status" value="1"/>
</dbReference>
<keyword evidence="13" id="KW-0408">Iron</keyword>
<evidence type="ECO:0000256" key="1">
    <source>
        <dbReference type="ARBA" id="ARBA00001967"/>
    </source>
</evidence>
<feature type="binding site" evidence="13">
    <location>
        <position position="81"/>
    </location>
    <ligand>
        <name>Ni(2+)</name>
        <dbReference type="ChEBI" id="CHEBI:49786"/>
    </ligand>
</feature>
<dbReference type="InterPro" id="IPR018194">
    <property type="entry name" value="Ni-dep_hyd_lsu_Ni_BS"/>
</dbReference>
<dbReference type="Proteomes" id="UP000438699">
    <property type="component" value="Unassembled WGS sequence"/>
</dbReference>
<evidence type="ECO:0000313" key="16">
    <source>
        <dbReference type="Proteomes" id="UP000438699"/>
    </source>
</evidence>
<comment type="caution">
    <text evidence="15">The sequence shown here is derived from an EMBL/GenBank/DDBJ whole genome shotgun (WGS) entry which is preliminary data.</text>
</comment>
<protein>
    <recommendedName>
        <fullName evidence="11">Periplasmic [NiFe] hydrogenase large subunit</fullName>
        <ecNumber evidence="5">1.12.2.1</ecNumber>
    </recommendedName>
    <alternativeName>
        <fullName evidence="12">NiFe hydrogenlyase large chain</fullName>
    </alternativeName>
</protein>
<keyword evidence="9 14" id="KW-0560">Oxidoreductase</keyword>
<dbReference type="GO" id="GO:0047806">
    <property type="term" value="F:cytochrome-c3 hydrogenase activity"/>
    <property type="evidence" value="ECO:0007669"/>
    <property type="project" value="UniProtKB-EC"/>
</dbReference>
<keyword evidence="7 13" id="KW-0479">Metal-binding</keyword>
<comment type="cofactor">
    <cofactor evidence="1 13">
        <name>Ni(2+)</name>
        <dbReference type="ChEBI" id="CHEBI:49786"/>
    </cofactor>
</comment>
<evidence type="ECO:0000256" key="7">
    <source>
        <dbReference type="ARBA" id="ARBA00022723"/>
    </source>
</evidence>
<keyword evidence="16" id="KW-1185">Reference proteome</keyword>
<dbReference type="GO" id="GO:0042597">
    <property type="term" value="C:periplasmic space"/>
    <property type="evidence" value="ECO:0007669"/>
    <property type="project" value="UniProtKB-SubCell"/>
</dbReference>
<reference evidence="15 16" key="1">
    <citation type="journal article" date="2017" name="Int. J. Syst. Evol. Microbiol.">
        <title>Desulfovibrio senegalensis sp. nov., a mesophilic sulfate reducer isolated from marine sediment.</title>
        <authorList>
            <person name="Thioye A."/>
            <person name="Gam Z.B.A."/>
            <person name="Mbengue M."/>
            <person name="Cayol J.L."/>
            <person name="Joseph-Bartoli M."/>
            <person name="Toure-Kane C."/>
            <person name="Labat M."/>
        </authorList>
    </citation>
    <scope>NUCLEOTIDE SEQUENCE [LARGE SCALE GENOMIC DNA]</scope>
    <source>
        <strain evidence="15 16">DSM 101509</strain>
    </source>
</reference>
<comment type="cofactor">
    <cofactor evidence="13">
        <name>Fe cation</name>
        <dbReference type="ChEBI" id="CHEBI:24875"/>
    </cofactor>
</comment>
<dbReference type="Pfam" id="PF00374">
    <property type="entry name" value="NiFeSe_Hases"/>
    <property type="match status" value="1"/>
</dbReference>
<dbReference type="SUPFAM" id="SSF56762">
    <property type="entry name" value="HydB/Nqo4-like"/>
    <property type="match status" value="1"/>
</dbReference>
<evidence type="ECO:0000256" key="14">
    <source>
        <dbReference type="RuleBase" id="RU003896"/>
    </source>
</evidence>
<evidence type="ECO:0000256" key="5">
    <source>
        <dbReference type="ARBA" id="ARBA00012159"/>
    </source>
</evidence>
<evidence type="ECO:0000313" key="15">
    <source>
        <dbReference type="EMBL" id="KAB1442263.1"/>
    </source>
</evidence>
<dbReference type="GO" id="GO:0016151">
    <property type="term" value="F:nickel cation binding"/>
    <property type="evidence" value="ECO:0007669"/>
    <property type="project" value="InterPro"/>
</dbReference>
<evidence type="ECO:0000256" key="6">
    <source>
        <dbReference type="ARBA" id="ARBA00022596"/>
    </source>
</evidence>
<dbReference type="Gene3D" id="1.10.645.10">
    <property type="entry name" value="Cytochrome-c3 Hydrogenase, chain B"/>
    <property type="match status" value="1"/>
</dbReference>
<evidence type="ECO:0000256" key="12">
    <source>
        <dbReference type="ARBA" id="ARBA00083852"/>
    </source>
</evidence>
<feature type="binding site" evidence="13">
    <location>
        <position position="559"/>
    </location>
    <ligand>
        <name>Fe cation</name>
        <dbReference type="ChEBI" id="CHEBI:24875"/>
    </ligand>
</feature>
<evidence type="ECO:0000256" key="2">
    <source>
        <dbReference type="ARBA" id="ARBA00004418"/>
    </source>
</evidence>